<dbReference type="SUPFAM" id="SSF48371">
    <property type="entry name" value="ARM repeat"/>
    <property type="match status" value="1"/>
</dbReference>
<gene>
    <name evidence="2" type="ORF">KUTeg_010657</name>
</gene>
<dbReference type="Proteomes" id="UP001217089">
    <property type="component" value="Unassembled WGS sequence"/>
</dbReference>
<sequence>MAIALGHENIEKQNKLAQTEAFSMLVRRLRHHETSSDKVLLMVIRVLGILCVGVAYTNNKVTQRKIAEEGAIYYLVQLLNDPPTEEVQVEVAIALGCIVLSNPANQEKLQEEKDFKFDVLLDLLRSEDENIRLRAGMALTIFAFNNTPQQFAIREAGGIKYSVFEQFINSMDEYFVSYSAFQIVVLARVIVDQDQVNLTAEGVTLLVSNLKSKDDNAIVLAASLLSSLAHTRAGITDAMVTTGAIDLLVEKLSSKNDQVRNAVAVTLGYLTYNRTAARILFSACRNMPGLYKKLMENIGKNAKISEEFVGDFRRAKHIGLPSQCLEINGGPPAIPPSKLDSSRPTTSHSNRKKTDPRIYGRAVSAPSHRVKKSPAPSIVISKSSHEDSRPSTSHVNISVPRSRPVSGSSKRSPSPDHSAFKTKLSSWKNEK</sequence>
<organism evidence="2 3">
    <name type="scientific">Tegillarca granosa</name>
    <name type="common">Malaysian cockle</name>
    <name type="synonym">Anadara granosa</name>
    <dbReference type="NCBI Taxonomy" id="220873"/>
    <lineage>
        <taxon>Eukaryota</taxon>
        <taxon>Metazoa</taxon>
        <taxon>Spiralia</taxon>
        <taxon>Lophotrochozoa</taxon>
        <taxon>Mollusca</taxon>
        <taxon>Bivalvia</taxon>
        <taxon>Autobranchia</taxon>
        <taxon>Pteriomorphia</taxon>
        <taxon>Arcoida</taxon>
        <taxon>Arcoidea</taxon>
        <taxon>Arcidae</taxon>
        <taxon>Tegillarca</taxon>
    </lineage>
</organism>
<dbReference type="InterPro" id="IPR000225">
    <property type="entry name" value="Armadillo"/>
</dbReference>
<evidence type="ECO:0000256" key="1">
    <source>
        <dbReference type="SAM" id="MobiDB-lite"/>
    </source>
</evidence>
<dbReference type="InterPro" id="IPR016024">
    <property type="entry name" value="ARM-type_fold"/>
</dbReference>
<evidence type="ECO:0000313" key="3">
    <source>
        <dbReference type="Proteomes" id="UP001217089"/>
    </source>
</evidence>
<reference evidence="2 3" key="1">
    <citation type="submission" date="2022-12" db="EMBL/GenBank/DDBJ databases">
        <title>Chromosome-level genome of Tegillarca granosa.</title>
        <authorList>
            <person name="Kim J."/>
        </authorList>
    </citation>
    <scope>NUCLEOTIDE SEQUENCE [LARGE SCALE GENOMIC DNA]</scope>
    <source>
        <strain evidence="2">Teg-2019</strain>
        <tissue evidence="2">Adductor muscle</tissue>
    </source>
</reference>
<dbReference type="Gene3D" id="1.25.10.10">
    <property type="entry name" value="Leucine-rich Repeat Variant"/>
    <property type="match status" value="2"/>
</dbReference>
<dbReference type="InterPro" id="IPR043379">
    <property type="entry name" value="ANKAR"/>
</dbReference>
<accession>A0ABQ9F380</accession>
<dbReference type="EMBL" id="JARBDR010000491">
    <property type="protein sequence ID" value="KAJ8311789.1"/>
    <property type="molecule type" value="Genomic_DNA"/>
</dbReference>
<dbReference type="InterPro" id="IPR011989">
    <property type="entry name" value="ARM-like"/>
</dbReference>
<comment type="caution">
    <text evidence="2">The sequence shown here is derived from an EMBL/GenBank/DDBJ whole genome shotgun (WGS) entry which is preliminary data.</text>
</comment>
<dbReference type="PANTHER" id="PTHR46464">
    <property type="entry name" value="ANK_REP_REGION DOMAIN-CONTAINING PROTEIN"/>
    <property type="match status" value="1"/>
</dbReference>
<dbReference type="SMART" id="SM00185">
    <property type="entry name" value="ARM"/>
    <property type="match status" value="3"/>
</dbReference>
<name>A0ABQ9F380_TEGGR</name>
<protein>
    <submittedName>
        <fullName evidence="2">Uncharacterized protein</fullName>
    </submittedName>
</protein>
<proteinExistence type="predicted"/>
<evidence type="ECO:0000313" key="2">
    <source>
        <dbReference type="EMBL" id="KAJ8311789.1"/>
    </source>
</evidence>
<keyword evidence="3" id="KW-1185">Reference proteome</keyword>
<feature type="region of interest" description="Disordered" evidence="1">
    <location>
        <begin position="323"/>
        <end position="431"/>
    </location>
</feature>
<dbReference type="PANTHER" id="PTHR46464:SF1">
    <property type="entry name" value="ANKYRIN AND ARMADILLO REPEAT-CONTAINING PROTEIN"/>
    <property type="match status" value="1"/>
</dbReference>
<feature type="compositionally biased region" description="Low complexity" evidence="1">
    <location>
        <begin position="398"/>
        <end position="412"/>
    </location>
</feature>